<evidence type="ECO:0000256" key="4">
    <source>
        <dbReference type="ARBA" id="ARBA00022741"/>
    </source>
</evidence>
<dbReference type="Proteomes" id="UP000281547">
    <property type="component" value="Unassembled WGS sequence"/>
</dbReference>
<keyword evidence="3 6" id="KW-0808">Transferase</keyword>
<dbReference type="NCBIfam" id="TIGR00636">
    <property type="entry name" value="PduO_Nterm"/>
    <property type="match status" value="1"/>
</dbReference>
<gene>
    <name evidence="8" type="ORF">EMQ25_14910</name>
</gene>
<evidence type="ECO:0000256" key="1">
    <source>
        <dbReference type="ARBA" id="ARBA00007487"/>
    </source>
</evidence>
<dbReference type="RefSeq" id="WP_127189394.1">
    <property type="nucleotide sequence ID" value="NZ_RZNJ01000005.1"/>
</dbReference>
<evidence type="ECO:0000313" key="9">
    <source>
        <dbReference type="Proteomes" id="UP000281547"/>
    </source>
</evidence>
<dbReference type="Pfam" id="PF01923">
    <property type="entry name" value="Cob_adeno_trans"/>
    <property type="match status" value="1"/>
</dbReference>
<comment type="catalytic activity">
    <reaction evidence="6">
        <text>2 cob(II)yrinate a,c diamide + reduced [electron-transfer flavoprotein] + 2 ATP = 2 adenosylcob(III)yrinate a,c-diamide + 2 triphosphate + oxidized [electron-transfer flavoprotein] + 3 H(+)</text>
        <dbReference type="Rhea" id="RHEA:11528"/>
        <dbReference type="Rhea" id="RHEA-COMP:10685"/>
        <dbReference type="Rhea" id="RHEA-COMP:10686"/>
        <dbReference type="ChEBI" id="CHEBI:15378"/>
        <dbReference type="ChEBI" id="CHEBI:18036"/>
        <dbReference type="ChEBI" id="CHEBI:30616"/>
        <dbReference type="ChEBI" id="CHEBI:57692"/>
        <dbReference type="ChEBI" id="CHEBI:58307"/>
        <dbReference type="ChEBI" id="CHEBI:58503"/>
        <dbReference type="ChEBI" id="CHEBI:58537"/>
        <dbReference type="EC" id="2.5.1.17"/>
    </reaction>
</comment>
<dbReference type="Gene3D" id="1.20.1200.10">
    <property type="entry name" value="Cobalamin adenosyltransferase-like"/>
    <property type="match status" value="1"/>
</dbReference>
<feature type="domain" description="Cobalamin adenosyltransferase-like" evidence="7">
    <location>
        <begin position="7"/>
        <end position="175"/>
    </location>
</feature>
<dbReference type="InterPro" id="IPR036451">
    <property type="entry name" value="CblAdoTrfase-like_sf"/>
</dbReference>
<comment type="similarity">
    <text evidence="1 6">Belongs to the Cob(I)alamin adenosyltransferase family.</text>
</comment>
<evidence type="ECO:0000313" key="8">
    <source>
        <dbReference type="EMBL" id="RUT29405.1"/>
    </source>
</evidence>
<dbReference type="InterPro" id="IPR016030">
    <property type="entry name" value="CblAdoTrfase-like"/>
</dbReference>
<dbReference type="PANTHER" id="PTHR12213:SF0">
    <property type="entry name" value="CORRINOID ADENOSYLTRANSFERASE MMAB"/>
    <property type="match status" value="1"/>
</dbReference>
<dbReference type="OrthoDB" id="9778896at2"/>
<reference evidence="8 9" key="1">
    <citation type="journal article" date="2016" name="Int. J. Syst. Evol. Microbiol.">
        <title>Arsenicitalea aurantiaca gen. nov., sp. nov., a new member of the family Hyphomicrobiaceae, isolated from high-arsenic sediment.</title>
        <authorList>
            <person name="Mu Y."/>
            <person name="Zhou L."/>
            <person name="Zeng X.C."/>
            <person name="Liu L."/>
            <person name="Pan Y."/>
            <person name="Chen X."/>
            <person name="Wang J."/>
            <person name="Li S."/>
            <person name="Li W.J."/>
            <person name="Wang Y."/>
        </authorList>
    </citation>
    <scope>NUCLEOTIDE SEQUENCE [LARGE SCALE GENOMIC DNA]</scope>
    <source>
        <strain evidence="8 9">42-50</strain>
    </source>
</reference>
<dbReference type="InterPro" id="IPR029499">
    <property type="entry name" value="PduO-typ"/>
</dbReference>
<evidence type="ECO:0000256" key="6">
    <source>
        <dbReference type="RuleBase" id="RU366026"/>
    </source>
</evidence>
<dbReference type="PANTHER" id="PTHR12213">
    <property type="entry name" value="CORRINOID ADENOSYLTRANSFERASE"/>
    <property type="match status" value="1"/>
</dbReference>
<dbReference type="EC" id="2.5.1.17" evidence="6"/>
<keyword evidence="4 6" id="KW-0547">Nucleotide-binding</keyword>
<comment type="pathway">
    <text evidence="6">Cofactor biosynthesis; adenosylcobalamin biosynthesis; adenosylcobalamin from cob(II)yrinate a,c-diamide: step 2/7.</text>
</comment>
<dbReference type="GO" id="GO:0005524">
    <property type="term" value="F:ATP binding"/>
    <property type="evidence" value="ECO:0007669"/>
    <property type="project" value="UniProtKB-UniRule"/>
</dbReference>
<comment type="subunit">
    <text evidence="2">Homotrimer.</text>
</comment>
<evidence type="ECO:0000259" key="7">
    <source>
        <dbReference type="Pfam" id="PF01923"/>
    </source>
</evidence>
<keyword evidence="9" id="KW-1185">Reference proteome</keyword>
<sequence>MVRLNRIYTRTGDDGTTGLVRGPRRKKHDLRIESFGTVDEANAVIGMARLETSGMPRVDTLLARIQNDLFDLGSDLATPGADDPDAPASLRMTAAQTAWLEAEIDAANTELSPLTSFVLPGGSRLAALCHLARTITRRAERLVVALGEAEPGLNPHALTYLNRLSDLMFVLARVANNNGEKDVLWVPGQHRQ</sequence>
<organism evidence="8 9">
    <name type="scientific">Arsenicitalea aurantiaca</name>
    <dbReference type="NCBI Taxonomy" id="1783274"/>
    <lineage>
        <taxon>Bacteria</taxon>
        <taxon>Pseudomonadati</taxon>
        <taxon>Pseudomonadota</taxon>
        <taxon>Alphaproteobacteria</taxon>
        <taxon>Hyphomicrobiales</taxon>
        <taxon>Devosiaceae</taxon>
        <taxon>Arsenicitalea</taxon>
    </lineage>
</organism>
<accession>A0A433X5P4</accession>
<dbReference type="EMBL" id="RZNJ01000005">
    <property type="protein sequence ID" value="RUT29405.1"/>
    <property type="molecule type" value="Genomic_DNA"/>
</dbReference>
<evidence type="ECO:0000256" key="3">
    <source>
        <dbReference type="ARBA" id="ARBA00022679"/>
    </source>
</evidence>
<keyword evidence="6" id="KW-0169">Cobalamin biosynthesis</keyword>
<dbReference type="GO" id="GO:0008817">
    <property type="term" value="F:corrinoid adenosyltransferase activity"/>
    <property type="evidence" value="ECO:0007669"/>
    <property type="project" value="UniProtKB-UniRule"/>
</dbReference>
<evidence type="ECO:0000256" key="5">
    <source>
        <dbReference type="ARBA" id="ARBA00022840"/>
    </source>
</evidence>
<name>A0A433X5P4_9HYPH</name>
<evidence type="ECO:0000256" key="2">
    <source>
        <dbReference type="ARBA" id="ARBA00011233"/>
    </source>
</evidence>
<comment type="caution">
    <text evidence="8">The sequence shown here is derived from an EMBL/GenBank/DDBJ whole genome shotgun (WGS) entry which is preliminary data.</text>
</comment>
<keyword evidence="5 6" id="KW-0067">ATP-binding</keyword>
<dbReference type="UniPathway" id="UPA00148">
    <property type="reaction ID" value="UER00233"/>
</dbReference>
<dbReference type="SUPFAM" id="SSF89028">
    <property type="entry name" value="Cobalamin adenosyltransferase-like"/>
    <property type="match status" value="1"/>
</dbReference>
<dbReference type="AlphaFoldDB" id="A0A433X5P4"/>
<dbReference type="GO" id="GO:0009236">
    <property type="term" value="P:cobalamin biosynthetic process"/>
    <property type="evidence" value="ECO:0007669"/>
    <property type="project" value="UniProtKB-UniRule"/>
</dbReference>
<comment type="catalytic activity">
    <reaction evidence="6">
        <text>2 cob(II)alamin + reduced [electron-transfer flavoprotein] + 2 ATP = 2 adenosylcob(III)alamin + 2 triphosphate + oxidized [electron-transfer flavoprotein] + 3 H(+)</text>
        <dbReference type="Rhea" id="RHEA:28671"/>
        <dbReference type="Rhea" id="RHEA-COMP:10685"/>
        <dbReference type="Rhea" id="RHEA-COMP:10686"/>
        <dbReference type="ChEBI" id="CHEBI:15378"/>
        <dbReference type="ChEBI" id="CHEBI:16304"/>
        <dbReference type="ChEBI" id="CHEBI:18036"/>
        <dbReference type="ChEBI" id="CHEBI:18408"/>
        <dbReference type="ChEBI" id="CHEBI:30616"/>
        <dbReference type="ChEBI" id="CHEBI:57692"/>
        <dbReference type="ChEBI" id="CHEBI:58307"/>
        <dbReference type="EC" id="2.5.1.17"/>
    </reaction>
</comment>
<protein>
    <recommendedName>
        <fullName evidence="6">Corrinoid adenosyltransferase</fullName>
        <ecNumber evidence="6">2.5.1.17</ecNumber>
    </recommendedName>
    <alternativeName>
        <fullName evidence="6">Cob(II)alamin adenosyltransferase</fullName>
    </alternativeName>
    <alternativeName>
        <fullName evidence="6">Cob(II)yrinic acid a,c-diamide adenosyltransferase</fullName>
    </alternativeName>
    <alternativeName>
        <fullName evidence="6">Cobinamide/cobalamin adenosyltransferase</fullName>
    </alternativeName>
</protein>
<dbReference type="FunFam" id="1.20.1200.10:FF:000001">
    <property type="entry name" value="Cob(I)yrinic acid a,c-diamide adenosyltransferase"/>
    <property type="match status" value="1"/>
</dbReference>
<proteinExistence type="inferred from homology"/>